<gene>
    <name evidence="1" type="ORF">QYS49_37930</name>
</gene>
<protein>
    <submittedName>
        <fullName evidence="1">Uncharacterized protein</fullName>
    </submittedName>
</protein>
<dbReference type="KEGG" id="msaa:QYS49_37930"/>
<accession>A0AA51R8K6</accession>
<evidence type="ECO:0000313" key="1">
    <source>
        <dbReference type="EMBL" id="WMN11312.1"/>
    </source>
</evidence>
<keyword evidence="2" id="KW-1185">Reference proteome</keyword>
<dbReference type="AlphaFoldDB" id="A0AA51R8K6"/>
<dbReference type="RefSeq" id="WP_308348343.1">
    <property type="nucleotide sequence ID" value="NZ_CP129971.1"/>
</dbReference>
<reference evidence="1 2" key="1">
    <citation type="submission" date="2023-08" db="EMBL/GenBank/DDBJ databases">
        <title>Comparative genomics and taxonomic characterization of three novel marine species of genus Marivirga.</title>
        <authorList>
            <person name="Muhammad N."/>
            <person name="Kim S.-G."/>
        </authorList>
    </citation>
    <scope>NUCLEOTIDE SEQUENCE [LARGE SCALE GENOMIC DNA]</scope>
    <source>
        <strain evidence="1 2">BDSF4-3</strain>
    </source>
</reference>
<dbReference type="Proteomes" id="UP001230496">
    <property type="component" value="Chromosome"/>
</dbReference>
<dbReference type="EMBL" id="CP129971">
    <property type="protein sequence ID" value="WMN11312.1"/>
    <property type="molecule type" value="Genomic_DNA"/>
</dbReference>
<sequence length="52" mass="5785">MTAPKRNTNKLEARLIVMEILSNKGSSLLIPKIMNTIEVNKNKKSIPPAIPK</sequence>
<organism evidence="1 2">
    <name type="scientific">Marivirga salinarum</name>
    <dbReference type="NCBI Taxonomy" id="3059078"/>
    <lineage>
        <taxon>Bacteria</taxon>
        <taxon>Pseudomonadati</taxon>
        <taxon>Bacteroidota</taxon>
        <taxon>Cytophagia</taxon>
        <taxon>Cytophagales</taxon>
        <taxon>Marivirgaceae</taxon>
        <taxon>Marivirga</taxon>
    </lineage>
</organism>
<proteinExistence type="predicted"/>
<evidence type="ECO:0000313" key="2">
    <source>
        <dbReference type="Proteomes" id="UP001230496"/>
    </source>
</evidence>
<name>A0AA51R8K6_9BACT</name>